<protein>
    <submittedName>
        <fullName evidence="1">Uncharacterized protein</fullName>
    </submittedName>
</protein>
<gene>
    <name evidence="1" type="ORF">ACFSCX_05100</name>
</gene>
<accession>A0ABW4LLD5</accession>
<evidence type="ECO:0000313" key="1">
    <source>
        <dbReference type="EMBL" id="MFD1735937.1"/>
    </source>
</evidence>
<sequence length="47" mass="5762">MDYTQQIEELAFAYLQSFSNRIDKEWGILFYQEEQPMYYDANHAHIN</sequence>
<evidence type="ECO:0000313" key="2">
    <source>
        <dbReference type="Proteomes" id="UP001597214"/>
    </source>
</evidence>
<dbReference type="EMBL" id="JBHUEM010000003">
    <property type="protein sequence ID" value="MFD1735937.1"/>
    <property type="molecule type" value="Genomic_DNA"/>
</dbReference>
<comment type="caution">
    <text evidence="1">The sequence shown here is derived from an EMBL/GenBank/DDBJ whole genome shotgun (WGS) entry which is preliminary data.</text>
</comment>
<dbReference type="RefSeq" id="WP_377927043.1">
    <property type="nucleotide sequence ID" value="NZ_JBHUEM010000003.1"/>
</dbReference>
<proteinExistence type="predicted"/>
<dbReference type="Proteomes" id="UP001597214">
    <property type="component" value="Unassembled WGS sequence"/>
</dbReference>
<keyword evidence="2" id="KW-1185">Reference proteome</keyword>
<organism evidence="1 2">
    <name type="scientific">Bacillus salitolerans</name>
    <dbReference type="NCBI Taxonomy" id="1437434"/>
    <lineage>
        <taxon>Bacteria</taxon>
        <taxon>Bacillati</taxon>
        <taxon>Bacillota</taxon>
        <taxon>Bacilli</taxon>
        <taxon>Bacillales</taxon>
        <taxon>Bacillaceae</taxon>
        <taxon>Bacillus</taxon>
    </lineage>
</organism>
<name>A0ABW4LLD5_9BACI</name>
<reference evidence="2" key="1">
    <citation type="journal article" date="2019" name="Int. J. Syst. Evol. Microbiol.">
        <title>The Global Catalogue of Microorganisms (GCM) 10K type strain sequencing project: providing services to taxonomists for standard genome sequencing and annotation.</title>
        <authorList>
            <consortium name="The Broad Institute Genomics Platform"/>
            <consortium name="The Broad Institute Genome Sequencing Center for Infectious Disease"/>
            <person name="Wu L."/>
            <person name="Ma J."/>
        </authorList>
    </citation>
    <scope>NUCLEOTIDE SEQUENCE [LARGE SCALE GENOMIC DNA]</scope>
    <source>
        <strain evidence="2">CCUG 49339</strain>
    </source>
</reference>